<evidence type="ECO:0000313" key="3">
    <source>
        <dbReference type="EnsemblMetazoa" id="OVOC7458.1"/>
    </source>
</evidence>
<dbReference type="Pfam" id="PF01549">
    <property type="entry name" value="ShK"/>
    <property type="match status" value="2"/>
</dbReference>
<evidence type="ECO:0000259" key="2">
    <source>
        <dbReference type="SMART" id="SM00254"/>
    </source>
</evidence>
<keyword evidence="1" id="KW-0732">Signal</keyword>
<sequence length="140" mass="15613">MQEMFYAAGFVLSFIYFASCSAKNLPKCKDISIFCNITNLNICGRPELSKYCHKTCNLCNDMITTTALPIEECSDQWMNCTKLEPVVCLNNSDIAITYCPKTCNNCMATTTVQPSAATQSNSWLAIIYCILFFAATKFMA</sequence>
<feature type="chain" id="PRO_5046766162" description="ShKT domain-containing protein" evidence="1">
    <location>
        <begin position="23"/>
        <end position="140"/>
    </location>
</feature>
<dbReference type="SMART" id="SM00254">
    <property type="entry name" value="ShKT"/>
    <property type="match status" value="2"/>
</dbReference>
<feature type="domain" description="ShKT" evidence="2">
    <location>
        <begin position="72"/>
        <end position="107"/>
    </location>
</feature>
<reference evidence="3" key="2">
    <citation type="submission" date="2022-06" db="UniProtKB">
        <authorList>
            <consortium name="EnsemblMetazoa"/>
        </authorList>
    </citation>
    <scope>IDENTIFICATION</scope>
</reference>
<dbReference type="AlphaFoldDB" id="A0A8R1U097"/>
<accession>A0A8R1U097</accession>
<feature type="domain" description="ShKT" evidence="2">
    <location>
        <begin position="27"/>
        <end position="60"/>
    </location>
</feature>
<reference evidence="4" key="1">
    <citation type="submission" date="2013-10" db="EMBL/GenBank/DDBJ databases">
        <title>Genome sequencing of Onchocerca volvulus.</title>
        <authorList>
            <person name="Cotton J."/>
            <person name="Tsai J."/>
            <person name="Stanley E."/>
            <person name="Tracey A."/>
            <person name="Holroyd N."/>
            <person name="Lustigman S."/>
            <person name="Berriman M."/>
        </authorList>
    </citation>
    <scope>NUCLEOTIDE SEQUENCE</scope>
</reference>
<dbReference type="EnsemblMetazoa" id="OVOC7458.1">
    <property type="protein sequence ID" value="OVOC7458.1"/>
    <property type="gene ID" value="WBGene00244267"/>
</dbReference>
<dbReference type="InterPro" id="IPR003582">
    <property type="entry name" value="ShKT_dom"/>
</dbReference>
<evidence type="ECO:0000313" key="4">
    <source>
        <dbReference type="Proteomes" id="UP000024404"/>
    </source>
</evidence>
<name>A0A8R1U097_ONCVO</name>
<keyword evidence="4" id="KW-1185">Reference proteome</keyword>
<organism evidence="3 4">
    <name type="scientific">Onchocerca volvulus</name>
    <dbReference type="NCBI Taxonomy" id="6282"/>
    <lineage>
        <taxon>Eukaryota</taxon>
        <taxon>Metazoa</taxon>
        <taxon>Ecdysozoa</taxon>
        <taxon>Nematoda</taxon>
        <taxon>Chromadorea</taxon>
        <taxon>Rhabditida</taxon>
        <taxon>Spirurina</taxon>
        <taxon>Spiruromorpha</taxon>
        <taxon>Filarioidea</taxon>
        <taxon>Onchocercidae</taxon>
        <taxon>Onchocerca</taxon>
    </lineage>
</organism>
<proteinExistence type="predicted"/>
<dbReference type="EMBL" id="CMVM020000203">
    <property type="status" value="NOT_ANNOTATED_CDS"/>
    <property type="molecule type" value="Genomic_DNA"/>
</dbReference>
<dbReference type="OMA" id="EECSDQW"/>
<feature type="signal peptide" evidence="1">
    <location>
        <begin position="1"/>
        <end position="22"/>
    </location>
</feature>
<dbReference type="Proteomes" id="UP000024404">
    <property type="component" value="Unassembled WGS sequence"/>
</dbReference>
<evidence type="ECO:0000256" key="1">
    <source>
        <dbReference type="SAM" id="SignalP"/>
    </source>
</evidence>
<protein>
    <recommendedName>
        <fullName evidence="2">ShKT domain-containing protein</fullName>
    </recommendedName>
</protein>